<gene>
    <name evidence="2" type="ORF">QR680_017186</name>
</gene>
<accession>A0AA39LNP0</accession>
<comment type="caution">
    <text evidence="2">The sequence shown here is derived from an EMBL/GenBank/DDBJ whole genome shotgun (WGS) entry which is preliminary data.</text>
</comment>
<keyword evidence="3" id="KW-1185">Reference proteome</keyword>
<sequence>MKTIRFLPEDPRQKLFWRKAIDVEVAPFAAPSPSGYRTLLVEGLLSLFFFALLYAIFWLWFLIAFPSPQKE</sequence>
<evidence type="ECO:0000313" key="2">
    <source>
        <dbReference type="EMBL" id="KAK0403908.1"/>
    </source>
</evidence>
<evidence type="ECO:0000313" key="3">
    <source>
        <dbReference type="Proteomes" id="UP001175271"/>
    </source>
</evidence>
<feature type="transmembrane region" description="Helical" evidence="1">
    <location>
        <begin position="44"/>
        <end position="65"/>
    </location>
</feature>
<evidence type="ECO:0000256" key="1">
    <source>
        <dbReference type="SAM" id="Phobius"/>
    </source>
</evidence>
<proteinExistence type="predicted"/>
<dbReference type="Proteomes" id="UP001175271">
    <property type="component" value="Unassembled WGS sequence"/>
</dbReference>
<keyword evidence="1" id="KW-1133">Transmembrane helix</keyword>
<protein>
    <submittedName>
        <fullName evidence="2">Uncharacterized protein</fullName>
    </submittedName>
</protein>
<name>A0AA39LNP0_9BILA</name>
<keyword evidence="1" id="KW-0812">Transmembrane</keyword>
<reference evidence="2" key="1">
    <citation type="submission" date="2023-06" db="EMBL/GenBank/DDBJ databases">
        <title>Genomic analysis of the entomopathogenic nematode Steinernema hermaphroditum.</title>
        <authorList>
            <person name="Schwarz E.M."/>
            <person name="Heppert J.K."/>
            <person name="Baniya A."/>
            <person name="Schwartz H.T."/>
            <person name="Tan C.-H."/>
            <person name="Antoshechkin I."/>
            <person name="Sternberg P.W."/>
            <person name="Goodrich-Blair H."/>
            <person name="Dillman A.R."/>
        </authorList>
    </citation>
    <scope>NUCLEOTIDE SEQUENCE</scope>
    <source>
        <strain evidence="2">PS9179</strain>
        <tissue evidence="2">Whole animal</tissue>
    </source>
</reference>
<dbReference type="AlphaFoldDB" id="A0AA39LNP0"/>
<keyword evidence="1" id="KW-0472">Membrane</keyword>
<organism evidence="2 3">
    <name type="scientific">Steinernema hermaphroditum</name>
    <dbReference type="NCBI Taxonomy" id="289476"/>
    <lineage>
        <taxon>Eukaryota</taxon>
        <taxon>Metazoa</taxon>
        <taxon>Ecdysozoa</taxon>
        <taxon>Nematoda</taxon>
        <taxon>Chromadorea</taxon>
        <taxon>Rhabditida</taxon>
        <taxon>Tylenchina</taxon>
        <taxon>Panagrolaimomorpha</taxon>
        <taxon>Strongyloidoidea</taxon>
        <taxon>Steinernematidae</taxon>
        <taxon>Steinernema</taxon>
    </lineage>
</organism>
<dbReference type="EMBL" id="JAUCMV010000004">
    <property type="protein sequence ID" value="KAK0403908.1"/>
    <property type="molecule type" value="Genomic_DNA"/>
</dbReference>